<reference evidence="1 2" key="1">
    <citation type="submission" date="2020-07" db="EMBL/GenBank/DDBJ databases">
        <title>Huge and variable diversity of episymbiotic CPR bacteria and DPANN archaea in groundwater ecosystems.</title>
        <authorList>
            <person name="He C.Y."/>
            <person name="Keren R."/>
            <person name="Whittaker M."/>
            <person name="Farag I.F."/>
            <person name="Doudna J."/>
            <person name="Cate J.H.D."/>
            <person name="Banfield J.F."/>
        </authorList>
    </citation>
    <scope>NUCLEOTIDE SEQUENCE [LARGE SCALE GENOMIC DNA]</scope>
    <source>
        <strain evidence="1">NC_groundwater_70_Ag_B-0.1um_54_66</strain>
    </source>
</reference>
<dbReference type="Proteomes" id="UP000595362">
    <property type="component" value="Chromosome"/>
</dbReference>
<dbReference type="EMBL" id="CP066681">
    <property type="protein sequence ID" value="QQG36602.1"/>
    <property type="molecule type" value="Genomic_DNA"/>
</dbReference>
<proteinExistence type="predicted"/>
<organism evidence="1 2">
    <name type="scientific">Micavibrio aeruginosavorus</name>
    <dbReference type="NCBI Taxonomy" id="349221"/>
    <lineage>
        <taxon>Bacteria</taxon>
        <taxon>Pseudomonadati</taxon>
        <taxon>Bdellovibrionota</taxon>
        <taxon>Bdellovibrionia</taxon>
        <taxon>Bdellovibrionales</taxon>
        <taxon>Pseudobdellovibrionaceae</taxon>
        <taxon>Micavibrio</taxon>
    </lineage>
</organism>
<accession>A0A7T5R313</accession>
<protein>
    <submittedName>
        <fullName evidence="1">Uncharacterized protein</fullName>
    </submittedName>
</protein>
<evidence type="ECO:0000313" key="1">
    <source>
        <dbReference type="EMBL" id="QQG36602.1"/>
    </source>
</evidence>
<name>A0A7T5R313_9BACT</name>
<gene>
    <name evidence="1" type="ORF">HYS17_02120</name>
</gene>
<evidence type="ECO:0000313" key="2">
    <source>
        <dbReference type="Proteomes" id="UP000595362"/>
    </source>
</evidence>
<sequence>MSSYYYCIDPVLKQAEKDPRTAVLIPVAREPFSCFGHVEDCFVLANPVHIMHLEEPKAITELAQLMHEVPLYHFNMELVLDEALAERHKNKAVYQALSEAFEGMPLPNTLSGSGPLDERLSGNLRHPVIEHMDSATLSRIYVNFLRELKKHRDDFSFQRNILGQHTERFIEQFDGFFEDDRGQIRSNILLAFGMRLDHDPHKPLESYVHSGQMEARKKNISEAHELVWAWMECDDYQMRRSRDLHRVMSLSSLPRQPNWVRLDIFSFLEKEAMKQIYAEKLIGCDPELSVAQSLPHLKKSLRMNAAGQVDEFLQQLLAQTLNQSTAYAGAALRFADAASMREKESHRIKLGAAQ</sequence>
<dbReference type="AlphaFoldDB" id="A0A7T5R313"/>